<dbReference type="EMBL" id="BKCJ010010155">
    <property type="protein sequence ID" value="GEU90299.1"/>
    <property type="molecule type" value="Genomic_DNA"/>
</dbReference>
<reference evidence="1" key="1">
    <citation type="journal article" date="2019" name="Sci. Rep.">
        <title>Draft genome of Tanacetum cinerariifolium, the natural source of mosquito coil.</title>
        <authorList>
            <person name="Yamashiro T."/>
            <person name="Shiraishi A."/>
            <person name="Satake H."/>
            <person name="Nakayama K."/>
        </authorList>
    </citation>
    <scope>NUCLEOTIDE SEQUENCE</scope>
</reference>
<gene>
    <name evidence="1" type="ORF">Tci_062277</name>
</gene>
<evidence type="ECO:0000313" key="1">
    <source>
        <dbReference type="EMBL" id="GEU90299.1"/>
    </source>
</evidence>
<dbReference type="AlphaFoldDB" id="A0A6L2NY85"/>
<sequence>MNLQIHIAVLARLSGTTVYQNYTKCFMVTMLHESVVLHEIVSESNSSVDVPLQGEMENPCYRKLKQKSTGSLLKTEAEVKDCISRTCSRNNLIEYAEEVSPLCTKVCRDVLCKRFCQPTTYALWRTTTG</sequence>
<organism evidence="1">
    <name type="scientific">Tanacetum cinerariifolium</name>
    <name type="common">Dalmatian daisy</name>
    <name type="synonym">Chrysanthemum cinerariifolium</name>
    <dbReference type="NCBI Taxonomy" id="118510"/>
    <lineage>
        <taxon>Eukaryota</taxon>
        <taxon>Viridiplantae</taxon>
        <taxon>Streptophyta</taxon>
        <taxon>Embryophyta</taxon>
        <taxon>Tracheophyta</taxon>
        <taxon>Spermatophyta</taxon>
        <taxon>Magnoliopsida</taxon>
        <taxon>eudicotyledons</taxon>
        <taxon>Gunneridae</taxon>
        <taxon>Pentapetalae</taxon>
        <taxon>asterids</taxon>
        <taxon>campanulids</taxon>
        <taxon>Asterales</taxon>
        <taxon>Asteraceae</taxon>
        <taxon>Asteroideae</taxon>
        <taxon>Anthemideae</taxon>
        <taxon>Anthemidinae</taxon>
        <taxon>Tanacetum</taxon>
    </lineage>
</organism>
<accession>A0A6L2NY85</accession>
<name>A0A6L2NY85_TANCI</name>
<proteinExistence type="predicted"/>
<protein>
    <submittedName>
        <fullName evidence="1">Uncharacterized protein</fullName>
    </submittedName>
</protein>
<comment type="caution">
    <text evidence="1">The sequence shown here is derived from an EMBL/GenBank/DDBJ whole genome shotgun (WGS) entry which is preliminary data.</text>
</comment>